<feature type="domain" description="Glycoside hydrolase family 65 C-terminal" evidence="7">
    <location>
        <begin position="701"/>
        <end position="757"/>
    </location>
</feature>
<dbReference type="Pfam" id="PF03632">
    <property type="entry name" value="Glyco_hydro_65m"/>
    <property type="match status" value="1"/>
</dbReference>
<dbReference type="InterPro" id="IPR037018">
    <property type="entry name" value="GH65_N"/>
</dbReference>
<dbReference type="Pfam" id="PF03633">
    <property type="entry name" value="Glyco_hydro_65C"/>
    <property type="match status" value="1"/>
</dbReference>
<keyword evidence="3" id="KW-0808">Transferase</keyword>
<evidence type="ECO:0000259" key="8">
    <source>
        <dbReference type="Pfam" id="PF03636"/>
    </source>
</evidence>
<comment type="caution">
    <text evidence="9">The sequence shown here is derived from an EMBL/GenBank/DDBJ whole genome shotgun (WGS) entry which is preliminary data.</text>
</comment>
<evidence type="ECO:0000256" key="5">
    <source>
        <dbReference type="PIRSR" id="PIRSR036289-51"/>
    </source>
</evidence>
<evidence type="ECO:0000256" key="2">
    <source>
        <dbReference type="ARBA" id="ARBA00022676"/>
    </source>
</evidence>
<dbReference type="InterPro" id="IPR011013">
    <property type="entry name" value="Gal_mutarotase_sf_dom"/>
</dbReference>
<organism evidence="9 10">
    <name type="scientific">Companilactobacillus bobalius DSM 19674</name>
    <dbReference type="NCBI Taxonomy" id="1423788"/>
    <lineage>
        <taxon>Bacteria</taxon>
        <taxon>Bacillati</taxon>
        <taxon>Bacillota</taxon>
        <taxon>Bacilli</taxon>
        <taxon>Lactobacillales</taxon>
        <taxon>Lactobacillaceae</taxon>
        <taxon>Companilactobacillus</taxon>
        <taxon>Companilactobacillus bobalius</taxon>
    </lineage>
</organism>
<dbReference type="GO" id="GO:0005975">
    <property type="term" value="P:carbohydrate metabolic process"/>
    <property type="evidence" value="ECO:0007669"/>
    <property type="project" value="InterPro"/>
</dbReference>
<accession>A0A0R1KFF5</accession>
<feature type="binding site" evidence="5">
    <location>
        <begin position="603"/>
        <end position="604"/>
    </location>
    <ligand>
        <name>substrate</name>
    </ligand>
</feature>
<dbReference type="Gene3D" id="1.50.10.10">
    <property type="match status" value="1"/>
</dbReference>
<dbReference type="PIRSF" id="PIRSF036289">
    <property type="entry name" value="Glycosyl_hydrolase_malt_phosph"/>
    <property type="match status" value="1"/>
</dbReference>
<feature type="active site" description="Proton donor" evidence="4">
    <location>
        <position position="490"/>
    </location>
</feature>
<dbReference type="SUPFAM" id="SSF74650">
    <property type="entry name" value="Galactose mutarotase-like"/>
    <property type="match status" value="1"/>
</dbReference>
<dbReference type="SUPFAM" id="SSF48208">
    <property type="entry name" value="Six-hairpin glycosidases"/>
    <property type="match status" value="1"/>
</dbReference>
<dbReference type="Gene3D" id="2.70.98.40">
    <property type="entry name" value="Glycoside hydrolase, family 65, N-terminal domain"/>
    <property type="match status" value="1"/>
</dbReference>
<dbReference type="GO" id="GO:0004553">
    <property type="term" value="F:hydrolase activity, hydrolyzing O-glycosyl compounds"/>
    <property type="evidence" value="ECO:0007669"/>
    <property type="project" value="TreeGrafter"/>
</dbReference>
<dbReference type="PATRIC" id="fig|1423788.3.peg.2319"/>
<dbReference type="Gene3D" id="2.60.420.10">
    <property type="entry name" value="Maltose phosphorylase, domain 3"/>
    <property type="match status" value="1"/>
</dbReference>
<feature type="domain" description="Glycoside hydrolase family 65 central catalytic" evidence="6">
    <location>
        <begin position="315"/>
        <end position="691"/>
    </location>
</feature>
<dbReference type="STRING" id="1423788.FC78_GL002249"/>
<comment type="similarity">
    <text evidence="1">Belongs to the glycosyl hydrolase 65 family.</text>
</comment>
<evidence type="ECO:0000256" key="4">
    <source>
        <dbReference type="PIRSR" id="PIRSR036289-50"/>
    </source>
</evidence>
<dbReference type="AlphaFoldDB" id="A0A0R1KFF5"/>
<keyword evidence="10" id="KW-1185">Reference proteome</keyword>
<reference evidence="9 10" key="1">
    <citation type="journal article" date="2015" name="Genome Announc.">
        <title>Expanding the biotechnology potential of lactobacilli through comparative genomics of 213 strains and associated genera.</title>
        <authorList>
            <person name="Sun Z."/>
            <person name="Harris H.M."/>
            <person name="McCann A."/>
            <person name="Guo C."/>
            <person name="Argimon S."/>
            <person name="Zhang W."/>
            <person name="Yang X."/>
            <person name="Jeffery I.B."/>
            <person name="Cooney J.C."/>
            <person name="Kagawa T.F."/>
            <person name="Liu W."/>
            <person name="Song Y."/>
            <person name="Salvetti E."/>
            <person name="Wrobel A."/>
            <person name="Rasinkangas P."/>
            <person name="Parkhill J."/>
            <person name="Rea M.C."/>
            <person name="O'Sullivan O."/>
            <person name="Ritari J."/>
            <person name="Douillard F.P."/>
            <person name="Paul Ross R."/>
            <person name="Yang R."/>
            <person name="Briner A.E."/>
            <person name="Felis G.E."/>
            <person name="de Vos W.M."/>
            <person name="Barrangou R."/>
            <person name="Klaenhammer T.R."/>
            <person name="Caufield P.W."/>
            <person name="Cui Y."/>
            <person name="Zhang H."/>
            <person name="O'Toole P.W."/>
        </authorList>
    </citation>
    <scope>NUCLEOTIDE SEQUENCE [LARGE SCALE GENOMIC DNA]</scope>
    <source>
        <strain evidence="9 10">DSM 19674</strain>
    </source>
</reference>
<dbReference type="EMBL" id="AZDY01000038">
    <property type="protein sequence ID" value="KRK82245.1"/>
    <property type="molecule type" value="Genomic_DNA"/>
</dbReference>
<dbReference type="PANTHER" id="PTHR11051:SF8">
    <property type="entry name" value="PROTEIN-GLUCOSYLGALACTOSYLHYDROXYLYSINE GLUCOSIDASE"/>
    <property type="match status" value="1"/>
</dbReference>
<evidence type="ECO:0000256" key="1">
    <source>
        <dbReference type="ARBA" id="ARBA00006768"/>
    </source>
</evidence>
<evidence type="ECO:0000259" key="6">
    <source>
        <dbReference type="Pfam" id="PF03632"/>
    </source>
</evidence>
<dbReference type="InterPro" id="IPR008928">
    <property type="entry name" value="6-hairpin_glycosidase_sf"/>
</dbReference>
<evidence type="ECO:0000259" key="7">
    <source>
        <dbReference type="Pfam" id="PF03633"/>
    </source>
</evidence>
<name>A0A0R1KFF5_9LACO</name>
<dbReference type="InterPro" id="IPR005196">
    <property type="entry name" value="Glyco_hydro_65_N"/>
</dbReference>
<dbReference type="Pfam" id="PF03636">
    <property type="entry name" value="Glyco_hydro_65N"/>
    <property type="match status" value="1"/>
</dbReference>
<gene>
    <name evidence="9" type="ORF">FC78_GL002249</name>
</gene>
<keyword evidence="2" id="KW-0328">Glycosyltransferase</keyword>
<dbReference type="InterPro" id="IPR017045">
    <property type="entry name" value="Malt_Pase/Glycosyl_Hdrlase"/>
</dbReference>
<dbReference type="InterPro" id="IPR005195">
    <property type="entry name" value="Glyco_hydro_65_M"/>
</dbReference>
<evidence type="ECO:0000313" key="9">
    <source>
        <dbReference type="EMBL" id="KRK82245.1"/>
    </source>
</evidence>
<evidence type="ECO:0000256" key="3">
    <source>
        <dbReference type="ARBA" id="ARBA00022679"/>
    </source>
</evidence>
<protein>
    <submittedName>
        <fullName evidence="9">Glycoside hydrolase family 65 central catalytic</fullName>
    </submittedName>
</protein>
<dbReference type="GO" id="GO:0016757">
    <property type="term" value="F:glycosyltransferase activity"/>
    <property type="evidence" value="ECO:0007669"/>
    <property type="project" value="UniProtKB-KW"/>
</dbReference>
<dbReference type="Proteomes" id="UP000051515">
    <property type="component" value="Unassembled WGS sequence"/>
</dbReference>
<dbReference type="GO" id="GO:0030246">
    <property type="term" value="F:carbohydrate binding"/>
    <property type="evidence" value="ECO:0007669"/>
    <property type="project" value="InterPro"/>
</dbReference>
<keyword evidence="9" id="KW-0378">Hydrolase</keyword>
<dbReference type="InterPro" id="IPR005194">
    <property type="entry name" value="Glyco_hydro_65_C"/>
</dbReference>
<dbReference type="InterPro" id="IPR012341">
    <property type="entry name" value="6hp_glycosidase-like_sf"/>
</dbReference>
<proteinExistence type="inferred from homology"/>
<dbReference type="OrthoDB" id="9758855at2"/>
<dbReference type="PANTHER" id="PTHR11051">
    <property type="entry name" value="GLYCOSYL HYDROLASE-RELATED"/>
    <property type="match status" value="1"/>
</dbReference>
<evidence type="ECO:0000313" key="10">
    <source>
        <dbReference type="Proteomes" id="UP000051515"/>
    </source>
</evidence>
<dbReference type="RefSeq" id="WP_056953050.1">
    <property type="nucleotide sequence ID" value="NZ_AZDY01000038.1"/>
</dbReference>
<feature type="binding site" evidence="5">
    <location>
        <begin position="347"/>
        <end position="348"/>
    </location>
    <ligand>
        <name>substrate</name>
    </ligand>
</feature>
<feature type="domain" description="Glycoside hydrolase family 65 N-terminal" evidence="8">
    <location>
        <begin position="18"/>
        <end position="252"/>
    </location>
</feature>
<sequence>MEYCVTTKNNDSWYIGTNDFDLFKADKTEAIMFQGNGYLGIRATAEERNLNERRDMFVAGTFDAFNDEVTELPNLPDLLNMEIVINQRAFSLSTGLIENYHKHLNLKNGELVRSFDWLIDGNRISFKFSRFVSMSDVHLFVSKLEITSDQSDLSIKLNSGIDGQYSNSGTQHLVEGDKRLFDGKILQMQEKTQQTNIGFAFNVTQKAYIDEVLLKVKPNIRMDRRQIFDEYNVDLTKGEKFTFVKYANVYTTIDNDVGHDTISDISMDAIKRSSLLNYDELLNKSTNAWNINVWQRSLISIDSDDVKPQVAINFARYQLAANTPKDSRMNIGAKGLTGEGYKGHTFWDTEIYMLPYFTFTMPEMARNLLKYRYLGLDGARKKAKANGYWGAQFPWESAWSTDGEMTPPWGSVDIVTGKPMRILSGSLEQHITSDVVIAVMQYLSITKDERFAEEMGYEIILDAAKFWASRLEWDPARKKFVIDNVIGPDEYKEHIDNSAFTNYTAFWCIQKAIAVVGLLRNSNPEIYNELNLRLKLDDAYQDWISKVDLIFLPKPNEFDVIPEDDTYLQKKIIETTQYQSDGGHAKIFKDYNLQQINDLQVTKQADVLLLVFLFEDLFSDDIKLANWNYYEPKTTHDSSLSFSTHSILASDLNLADKAYDYFERACEVDLGTGVGKSAQGLHMASIGGIWNMIVEGFGGIRVLDGQLRIEPHLPSKWNSLHFEINWHGSLLKIDVYKDTFQVSVLGDAITFINHNEIYHVAANSKIEIPISIEVNVED</sequence>